<sequence>MEPQFRFSWISNGIYYAIMGSTVPIQADAPLLSSALMSADSLANFERTLEENVQIGVRINEMNQLINTNRAFGQFMKNFQGVETVDPQREHMMFLLYWLNRYVFPNASGNITKEWIFLAEALANCS</sequence>
<organism evidence="1 2">
    <name type="scientific">Prunus yedoensis var. nudiflora</name>
    <dbReference type="NCBI Taxonomy" id="2094558"/>
    <lineage>
        <taxon>Eukaryota</taxon>
        <taxon>Viridiplantae</taxon>
        <taxon>Streptophyta</taxon>
        <taxon>Embryophyta</taxon>
        <taxon>Tracheophyta</taxon>
        <taxon>Spermatophyta</taxon>
        <taxon>Magnoliopsida</taxon>
        <taxon>eudicotyledons</taxon>
        <taxon>Gunneridae</taxon>
        <taxon>Pentapetalae</taxon>
        <taxon>rosids</taxon>
        <taxon>fabids</taxon>
        <taxon>Rosales</taxon>
        <taxon>Rosaceae</taxon>
        <taxon>Amygdaloideae</taxon>
        <taxon>Amygdaleae</taxon>
        <taxon>Prunus</taxon>
    </lineage>
</organism>
<dbReference type="EMBL" id="PJQY01000291">
    <property type="protein sequence ID" value="PQQ13555.1"/>
    <property type="molecule type" value="Genomic_DNA"/>
</dbReference>
<evidence type="ECO:0008006" key="3">
    <source>
        <dbReference type="Google" id="ProtNLM"/>
    </source>
</evidence>
<dbReference type="AlphaFoldDB" id="A0A314YZQ5"/>
<dbReference type="OrthoDB" id="1258364at2759"/>
<keyword evidence="2" id="KW-1185">Reference proteome</keyword>
<name>A0A314YZQ5_PRUYE</name>
<reference evidence="1 2" key="1">
    <citation type="submission" date="2018-02" db="EMBL/GenBank/DDBJ databases">
        <title>Draft genome of wild Prunus yedoensis var. nudiflora.</title>
        <authorList>
            <person name="Baek S."/>
            <person name="Kim J.-H."/>
            <person name="Choi K."/>
            <person name="Kim G.-B."/>
            <person name="Cho A."/>
            <person name="Jang H."/>
            <person name="Shin C.-H."/>
            <person name="Yu H.-J."/>
            <person name="Mun J.-H."/>
        </authorList>
    </citation>
    <scope>NUCLEOTIDE SEQUENCE [LARGE SCALE GENOMIC DNA]</scope>
    <source>
        <strain evidence="2">cv. Jeju island</strain>
        <tissue evidence="1">Leaf</tissue>
    </source>
</reference>
<comment type="caution">
    <text evidence="1">The sequence shown here is derived from an EMBL/GenBank/DDBJ whole genome shotgun (WGS) entry which is preliminary data.</text>
</comment>
<evidence type="ECO:0000313" key="1">
    <source>
        <dbReference type="EMBL" id="PQQ13555.1"/>
    </source>
</evidence>
<protein>
    <recommendedName>
        <fullName evidence="3">Aminotransferase-like plant mobile domain-containing protein</fullName>
    </recommendedName>
</protein>
<accession>A0A314YZQ5</accession>
<dbReference type="Proteomes" id="UP000250321">
    <property type="component" value="Unassembled WGS sequence"/>
</dbReference>
<evidence type="ECO:0000313" key="2">
    <source>
        <dbReference type="Proteomes" id="UP000250321"/>
    </source>
</evidence>
<proteinExistence type="predicted"/>
<gene>
    <name evidence="1" type="ORF">Pyn_34237</name>
</gene>